<dbReference type="AlphaFoldDB" id="A0A2A9NIP5"/>
<evidence type="ECO:0000313" key="3">
    <source>
        <dbReference type="Proteomes" id="UP000242287"/>
    </source>
</evidence>
<proteinExistence type="predicted"/>
<evidence type="ECO:0000256" key="1">
    <source>
        <dbReference type="SAM" id="SignalP"/>
    </source>
</evidence>
<dbReference type="InterPro" id="IPR008928">
    <property type="entry name" value="6-hairpin_glycosidase_sf"/>
</dbReference>
<dbReference type="GO" id="GO:0005975">
    <property type="term" value="P:carbohydrate metabolic process"/>
    <property type="evidence" value="ECO:0007669"/>
    <property type="project" value="InterPro"/>
</dbReference>
<feature type="chain" id="PRO_5012925141" evidence="1">
    <location>
        <begin position="21"/>
        <end position="744"/>
    </location>
</feature>
<reference evidence="2 3" key="1">
    <citation type="submission" date="2014-02" db="EMBL/GenBank/DDBJ databases">
        <title>Transposable element dynamics among asymbiotic and ectomycorrhizal Amanita fungi.</title>
        <authorList>
            <consortium name="DOE Joint Genome Institute"/>
            <person name="Hess J."/>
            <person name="Skrede I."/>
            <person name="Wolfe B."/>
            <person name="LaButti K."/>
            <person name="Ohm R.A."/>
            <person name="Grigoriev I.V."/>
            <person name="Pringle A."/>
        </authorList>
    </citation>
    <scope>NUCLEOTIDE SEQUENCE [LARGE SCALE GENOMIC DNA]</scope>
    <source>
        <strain evidence="2 3">SKay4041</strain>
    </source>
</reference>
<evidence type="ECO:0000313" key="2">
    <source>
        <dbReference type="EMBL" id="PFH50459.1"/>
    </source>
</evidence>
<dbReference type="Proteomes" id="UP000242287">
    <property type="component" value="Unassembled WGS sequence"/>
</dbReference>
<gene>
    <name evidence="2" type="ORF">AMATHDRAFT_61004</name>
</gene>
<keyword evidence="1" id="KW-0732">Signal</keyword>
<name>A0A2A9NIP5_9AGAR</name>
<protein>
    <submittedName>
        <fullName evidence="2">Uncharacterized protein</fullName>
    </submittedName>
</protein>
<feature type="signal peptide" evidence="1">
    <location>
        <begin position="1"/>
        <end position="20"/>
    </location>
</feature>
<dbReference type="OrthoDB" id="2591256at2759"/>
<sequence length="744" mass="80253">MVENALKALFTLGLPLLAFGRPGGAAAGSSELSFHVLSGGNDNYFFRDNTTSAQLLLTAVNNTEALQRLVVALPAGNSGALTYFLPLNNEGSLSVTLVDGSFKSTTDAFNNVGAQADLSFTGNATLGVTVIGAVRAMRDYVEGAGTMHEIFNYTLNEFNDTSVRLHRQAINATADPTTGEMLFKGADLYLSVPSGSDAQLSVTPSNNGTFTPPTINILVPSAATSPIIRARVVTNETSPVGFNTQDLFLEVSQGSTPGIQTALHGLSDGTNEAANQVSFMTYTDKFTAGGWRFLTYFGRDSLIALRLLMPLMTPDAIEAALGAVIERANSTGALCHEETVGDYASFININNGRPDLGNAPFFDYKPYLFLLPAVSHYFLELPQGKGRSAAFLARNATLQEGTYSEILNRISNYNLGRAIPFFRQQVFTNLLAFRPGQPVGNWRDSNQGTGFGPIPFDVNSALVPASLRAAQNLIEAGILEQANVTGETDVDIGNVATVWENDAHKMFEVTISKKDAKARLKDYVQKAGLSEAMLDKNPPGIKYYALSLTEDGKAVEVMNSDTGFNLLYGANVSRDFLQLVVNTLTPYPQGLLTNIGMIVANPAYDSNRTNIEVFDRTEYHGTVIWSFQQALMAGGLARQLSFCAANVTITVDVNPPPSVKPDWCSDARFVQAVTEAQKRLWDSVRGAESQIHSEVWSYSFDNSTNRFSVADLARLSPTGVESDAIQLWSYGFLGLLDPSGHTIG</sequence>
<dbReference type="EMBL" id="KZ302003">
    <property type="protein sequence ID" value="PFH50459.1"/>
    <property type="molecule type" value="Genomic_DNA"/>
</dbReference>
<dbReference type="SUPFAM" id="SSF48208">
    <property type="entry name" value="Six-hairpin glycosidases"/>
    <property type="match status" value="1"/>
</dbReference>
<accession>A0A2A9NIP5</accession>
<organism evidence="2 3">
    <name type="scientific">Amanita thiersii Skay4041</name>
    <dbReference type="NCBI Taxonomy" id="703135"/>
    <lineage>
        <taxon>Eukaryota</taxon>
        <taxon>Fungi</taxon>
        <taxon>Dikarya</taxon>
        <taxon>Basidiomycota</taxon>
        <taxon>Agaricomycotina</taxon>
        <taxon>Agaricomycetes</taxon>
        <taxon>Agaricomycetidae</taxon>
        <taxon>Agaricales</taxon>
        <taxon>Pluteineae</taxon>
        <taxon>Amanitaceae</taxon>
        <taxon>Amanita</taxon>
    </lineage>
</organism>
<keyword evidence="3" id="KW-1185">Reference proteome</keyword>